<sequence>MPIFDAARSPRLEASRHEPVRQAALNIGEVLSELKDEFPRVTASKIRFLEDKGLIIPQRTSAGYRKYTASDVSRLRFILAVQRDQYLPLKVIKDHLDAIDRGEAPEALPGGAPAAPQLVNSDMAEAVERKTRLVSLAELQGLTGASEELVDELLKFGLVEAQAGLFDSSCIKVTQSAVQLANHGVEPRHLRQFRTAADREFSLIESIVGNDLKKPEVSARARAAEEAQEISRQCLEIHDALVQRAISQLDR</sequence>
<dbReference type="Gene3D" id="1.10.1660.10">
    <property type="match status" value="1"/>
</dbReference>
<reference evidence="3 5" key="1">
    <citation type="submission" date="2019-07" db="EMBL/GenBank/DDBJ databases">
        <title>Complete Genome Sequence of drought tolerant Plant Growth-Promoting Rhizobacterium Glutamicibacter halophytocola DR408.</title>
        <authorList>
            <person name="Nishu S.D."/>
            <person name="Lee T.K."/>
        </authorList>
    </citation>
    <scope>NUCLEOTIDE SEQUENCE [LARGE SCALE GENOMIC DNA]</scope>
    <source>
        <strain evidence="3 5">DR408</strain>
    </source>
</reference>
<dbReference type="Proteomes" id="UP000320717">
    <property type="component" value="Chromosome"/>
</dbReference>
<dbReference type="AlphaFoldDB" id="A0A5B8HY44"/>
<dbReference type="GO" id="GO:0003700">
    <property type="term" value="F:DNA-binding transcription factor activity"/>
    <property type="evidence" value="ECO:0007669"/>
    <property type="project" value="InterPro"/>
</dbReference>
<dbReference type="SUPFAM" id="SSF46955">
    <property type="entry name" value="Putative DNA-binding domain"/>
    <property type="match status" value="1"/>
</dbReference>
<name>A0A5B8HY44_9MICC</name>
<accession>A0A5B8HY44</accession>
<dbReference type="Pfam" id="PF13411">
    <property type="entry name" value="MerR_1"/>
    <property type="match status" value="1"/>
</dbReference>
<evidence type="ECO:0000313" key="4">
    <source>
        <dbReference type="EMBL" id="UUX60114.1"/>
    </source>
</evidence>
<dbReference type="OrthoDB" id="3191171at2"/>
<dbReference type="GO" id="GO:0003677">
    <property type="term" value="F:DNA binding"/>
    <property type="evidence" value="ECO:0007669"/>
    <property type="project" value="UniProtKB-KW"/>
</dbReference>
<dbReference type="PANTHER" id="PTHR30204">
    <property type="entry name" value="REDOX-CYCLING DRUG-SENSING TRANSCRIPTIONAL ACTIVATOR SOXR"/>
    <property type="match status" value="1"/>
</dbReference>
<dbReference type="InterPro" id="IPR000551">
    <property type="entry name" value="MerR-type_HTH_dom"/>
</dbReference>
<dbReference type="SMART" id="SM00422">
    <property type="entry name" value="HTH_MERR"/>
    <property type="match status" value="1"/>
</dbReference>
<evidence type="ECO:0000313" key="5">
    <source>
        <dbReference type="Proteomes" id="UP000320717"/>
    </source>
</evidence>
<evidence type="ECO:0000313" key="3">
    <source>
        <dbReference type="EMBL" id="QDY64829.1"/>
    </source>
</evidence>
<dbReference type="Proteomes" id="UP001060018">
    <property type="component" value="Chromosome"/>
</dbReference>
<gene>
    <name evidence="3" type="ORF">FQA45_00060</name>
    <name evidence="4" type="ORF">NUH22_05750</name>
</gene>
<evidence type="ECO:0000256" key="1">
    <source>
        <dbReference type="ARBA" id="ARBA00023125"/>
    </source>
</evidence>
<evidence type="ECO:0000259" key="2">
    <source>
        <dbReference type="PROSITE" id="PS50937"/>
    </source>
</evidence>
<evidence type="ECO:0000313" key="6">
    <source>
        <dbReference type="Proteomes" id="UP001060018"/>
    </source>
</evidence>
<keyword evidence="5" id="KW-1185">Reference proteome</keyword>
<protein>
    <submittedName>
        <fullName evidence="4">MerR family transcriptional regulator</fullName>
    </submittedName>
</protein>
<proteinExistence type="predicted"/>
<dbReference type="RefSeq" id="WP_146274778.1">
    <property type="nucleotide sequence ID" value="NZ_CP042260.1"/>
</dbReference>
<dbReference type="InterPro" id="IPR009061">
    <property type="entry name" value="DNA-bd_dom_put_sf"/>
</dbReference>
<dbReference type="InterPro" id="IPR047057">
    <property type="entry name" value="MerR_fam"/>
</dbReference>
<organism evidence="4 6">
    <name type="scientific">Glutamicibacter halophytocola</name>
    <dbReference type="NCBI Taxonomy" id="1933880"/>
    <lineage>
        <taxon>Bacteria</taxon>
        <taxon>Bacillati</taxon>
        <taxon>Actinomycetota</taxon>
        <taxon>Actinomycetes</taxon>
        <taxon>Micrococcales</taxon>
        <taxon>Micrococcaceae</taxon>
        <taxon>Glutamicibacter</taxon>
    </lineage>
</organism>
<dbReference type="EMBL" id="CP102487">
    <property type="protein sequence ID" value="UUX60114.1"/>
    <property type="molecule type" value="Genomic_DNA"/>
</dbReference>
<dbReference type="PROSITE" id="PS50937">
    <property type="entry name" value="HTH_MERR_2"/>
    <property type="match status" value="1"/>
</dbReference>
<dbReference type="PANTHER" id="PTHR30204:SF89">
    <property type="entry name" value="HTH MERR-TYPE DOMAIN-CONTAINING PROTEIN"/>
    <property type="match status" value="1"/>
</dbReference>
<feature type="domain" description="HTH merR-type" evidence="2">
    <location>
        <begin position="41"/>
        <end position="98"/>
    </location>
</feature>
<dbReference type="CDD" id="cd00592">
    <property type="entry name" value="HTH_MerR-like"/>
    <property type="match status" value="1"/>
</dbReference>
<reference evidence="4" key="2">
    <citation type="journal article" date="2022" name="Pest Manag. Sci.">
        <title>Glutamicibacter halophytocola-mediated host fitness of potato tuber moth on Solanaceae crops.</title>
        <authorList>
            <person name="Wang W."/>
            <person name="Xiao G."/>
            <person name="Du G."/>
            <person name="Chang L."/>
            <person name="Yang Y."/>
            <person name="Ye J."/>
            <person name="Chen B."/>
        </authorList>
    </citation>
    <scope>NUCLEOTIDE SEQUENCE</scope>
    <source>
        <strain evidence="4">S2</strain>
    </source>
</reference>
<keyword evidence="1" id="KW-0238">DNA-binding</keyword>
<dbReference type="EMBL" id="CP042260">
    <property type="protein sequence ID" value="QDY64829.1"/>
    <property type="molecule type" value="Genomic_DNA"/>
</dbReference>